<gene>
    <name evidence="4" type="ORF">PZN02_003093</name>
</gene>
<dbReference type="SUPFAM" id="SSF51294">
    <property type="entry name" value="Hedgehog/intein (Hint) domain"/>
    <property type="match status" value="1"/>
</dbReference>
<evidence type="ECO:0000313" key="4">
    <source>
        <dbReference type="EMBL" id="WEX86763.1"/>
    </source>
</evidence>
<dbReference type="InterPro" id="IPR036844">
    <property type="entry name" value="Hint_dom_sf"/>
</dbReference>
<evidence type="ECO:0000256" key="2">
    <source>
        <dbReference type="SAM" id="SignalP"/>
    </source>
</evidence>
<feature type="region of interest" description="Disordered" evidence="1">
    <location>
        <begin position="46"/>
        <end position="74"/>
    </location>
</feature>
<proteinExistence type="predicted"/>
<dbReference type="PROSITE" id="PS51318">
    <property type="entry name" value="TAT"/>
    <property type="match status" value="1"/>
</dbReference>
<dbReference type="InterPro" id="IPR006311">
    <property type="entry name" value="TAT_signal"/>
</dbReference>
<organism evidence="4 5">
    <name type="scientific">Sinorhizobium garamanticum</name>
    <dbReference type="NCBI Taxonomy" id="680247"/>
    <lineage>
        <taxon>Bacteria</taxon>
        <taxon>Pseudomonadati</taxon>
        <taxon>Pseudomonadota</taxon>
        <taxon>Alphaproteobacteria</taxon>
        <taxon>Hyphomicrobiales</taxon>
        <taxon>Rhizobiaceae</taxon>
        <taxon>Sinorhizobium/Ensifer group</taxon>
        <taxon>Sinorhizobium</taxon>
    </lineage>
</organism>
<dbReference type="InterPro" id="IPR028992">
    <property type="entry name" value="Hedgehog/Intein_dom"/>
</dbReference>
<evidence type="ECO:0000259" key="3">
    <source>
        <dbReference type="Pfam" id="PF13403"/>
    </source>
</evidence>
<feature type="signal peptide" evidence="2">
    <location>
        <begin position="1"/>
        <end position="36"/>
    </location>
</feature>
<protein>
    <submittedName>
        <fullName evidence="4">Hint domain-containing protein</fullName>
    </submittedName>
</protein>
<dbReference type="Proteomes" id="UP001229355">
    <property type="component" value="Chromosome 1"/>
</dbReference>
<evidence type="ECO:0000256" key="1">
    <source>
        <dbReference type="SAM" id="MobiDB-lite"/>
    </source>
</evidence>
<name>A0ABY8D7B1_9HYPH</name>
<feature type="domain" description="Hedgehog/Intein (Hint)" evidence="3">
    <location>
        <begin position="73"/>
        <end position="207"/>
    </location>
</feature>
<keyword evidence="2" id="KW-0732">Signal</keyword>
<sequence length="280" mass="30229">MSSAREQRPQLNRARRHFLGVAAATGARIAAMGTFAATTFFPSSTAHAQAAKPGNGPKPGKGPGNSPGQGPKCLLRGTSIMTPSGGARIEELRIGDLVETVRGEARAIKWIGRHLYRLSGSSWSDSVVPIRICQHALDEHTPHRDLYLSAGHALFIDGVLIRVQDLINGTSIAPAPPADEREIEYFHIALDTHEVILAEGAPVETLLLEAGTHEGFTNFAEFARLYPGPQPQMTPFAPFVGYGGRVHLKALLRLAAGRWIRVPTEEAYERIAARAEQLPG</sequence>
<keyword evidence="5" id="KW-1185">Reference proteome</keyword>
<evidence type="ECO:0000313" key="5">
    <source>
        <dbReference type="Proteomes" id="UP001229355"/>
    </source>
</evidence>
<dbReference type="RefSeq" id="WP_280658831.1">
    <property type="nucleotide sequence ID" value="NZ_CP120373.1"/>
</dbReference>
<feature type="chain" id="PRO_5045426584" evidence="2">
    <location>
        <begin position="37"/>
        <end position="280"/>
    </location>
</feature>
<reference evidence="4 5" key="1">
    <citation type="submission" date="2023-03" db="EMBL/GenBank/DDBJ databases">
        <authorList>
            <person name="Kaur S."/>
            <person name="Espinosa-Saiz D."/>
            <person name="Velazquez E."/>
            <person name="Menendez E."/>
            <person name="diCenzo G.C."/>
        </authorList>
    </citation>
    <scope>NUCLEOTIDE SEQUENCE [LARGE SCALE GENOMIC DNA]</scope>
    <source>
        <strain evidence="4 5">LMG 24692</strain>
    </source>
</reference>
<accession>A0ABY8D7B1</accession>
<dbReference type="Pfam" id="PF13403">
    <property type="entry name" value="Hint_2"/>
    <property type="match status" value="1"/>
</dbReference>
<feature type="compositionally biased region" description="Low complexity" evidence="1">
    <location>
        <begin position="46"/>
        <end position="55"/>
    </location>
</feature>
<feature type="compositionally biased region" description="Gly residues" evidence="1">
    <location>
        <begin position="57"/>
        <end position="67"/>
    </location>
</feature>
<dbReference type="EMBL" id="CP120373">
    <property type="protein sequence ID" value="WEX86763.1"/>
    <property type="molecule type" value="Genomic_DNA"/>
</dbReference>